<dbReference type="HOGENOM" id="CLU_009600_14_5_9"/>
<dbReference type="KEGG" id="bse:Bsel_2620"/>
<dbReference type="OrthoDB" id="9811471at2"/>
<dbReference type="PANTHER" id="PTHR42678:SF34">
    <property type="entry name" value="OS04G0183300 PROTEIN"/>
    <property type="match status" value="1"/>
</dbReference>
<feature type="domain" description="Amidase" evidence="2">
    <location>
        <begin position="83"/>
        <end position="468"/>
    </location>
</feature>
<dbReference type="EMBL" id="CP001791">
    <property type="protein sequence ID" value="ADI00120.1"/>
    <property type="molecule type" value="Genomic_DNA"/>
</dbReference>
<organism evidence="3 4">
    <name type="scientific">Bacillus selenitireducens (strain ATCC 700615 / DSM 15326 / MLS10)</name>
    <dbReference type="NCBI Taxonomy" id="439292"/>
    <lineage>
        <taxon>Bacteria</taxon>
        <taxon>Bacillati</taxon>
        <taxon>Bacillota</taxon>
        <taxon>Bacilli</taxon>
        <taxon>Bacillales</taxon>
        <taxon>Bacillaceae</taxon>
        <taxon>Salisediminibacterium</taxon>
    </lineage>
</organism>
<gene>
    <name evidence="3" type="ordered locus">Bsel_2620</name>
</gene>
<dbReference type="Proteomes" id="UP000000271">
    <property type="component" value="Chromosome"/>
</dbReference>
<accession>D6XXS7</accession>
<dbReference type="RefSeq" id="WP_013173541.1">
    <property type="nucleotide sequence ID" value="NC_014219.1"/>
</dbReference>
<reference evidence="3" key="1">
    <citation type="submission" date="2009-10" db="EMBL/GenBank/DDBJ databases">
        <title>Complete sequence of Bacillus selenitireducens MLS10.</title>
        <authorList>
            <consortium name="US DOE Joint Genome Institute"/>
            <person name="Lucas S."/>
            <person name="Copeland A."/>
            <person name="Lapidus A."/>
            <person name="Glavina del Rio T."/>
            <person name="Dalin E."/>
            <person name="Tice H."/>
            <person name="Bruce D."/>
            <person name="Goodwin L."/>
            <person name="Pitluck S."/>
            <person name="Sims D."/>
            <person name="Brettin T."/>
            <person name="Detter J.C."/>
            <person name="Han C."/>
            <person name="Larimer F."/>
            <person name="Land M."/>
            <person name="Hauser L."/>
            <person name="Kyrpides N."/>
            <person name="Ovchinnikova G."/>
            <person name="Stolz J."/>
        </authorList>
    </citation>
    <scope>NUCLEOTIDE SEQUENCE [LARGE SCALE GENOMIC DNA]</scope>
    <source>
        <strain evidence="3">MLS10</strain>
    </source>
</reference>
<keyword evidence="4" id="KW-1185">Reference proteome</keyword>
<sequence>MSFNSETYLQDQVRKQHEEPKASKHQLTLTGEPYDLDDALHTAIVHADITSLQRHVKQGDVTYEDIYKAYYNQVLRHKDAHAVISLNQAGIEEARARTYAEDHHPLYGIPVLVKDNINVAGMPTTAGAVFLGDFVPEEDAALISQLKETGAIVLGKTNLTEWANFMTTDSANGFSALGGQTKNPHGPFDVGGSSAGSGAALALQMSPVAIGTETAGSVIYPASQNGTVGLKPTLTVVSQDGIIPVAASHDTAGPMANTVTDCAYLFEGMTSLKPLTKEEKPDLRTFSFGFLEDDALKQVYRGEDEAILADFKKRLKATGAEVKTASVDSKAYALNIYDVLTYEFNAGVASFFASEPKEASLTEVVAFNEEDPENRACYGQDLMKAASENRFSAEEIGDTVQSNADTAKAALDEAFEEADLLVTISNYATTLYATSGYPALTIPGYRRESGEPVGVTLIGRAYSDFTLLHVGALIEELGLTTKG</sequence>
<evidence type="ECO:0000313" key="4">
    <source>
        <dbReference type="Proteomes" id="UP000000271"/>
    </source>
</evidence>
<dbReference type="AlphaFoldDB" id="D6XXS7"/>
<feature type="compositionally biased region" description="Polar residues" evidence="1">
    <location>
        <begin position="1"/>
        <end position="10"/>
    </location>
</feature>
<dbReference type="InterPro" id="IPR036928">
    <property type="entry name" value="AS_sf"/>
</dbReference>
<dbReference type="Pfam" id="PF01425">
    <property type="entry name" value="Amidase"/>
    <property type="match status" value="1"/>
</dbReference>
<dbReference type="Gene3D" id="3.90.1300.10">
    <property type="entry name" value="Amidase signature (AS) domain"/>
    <property type="match status" value="1"/>
</dbReference>
<protein>
    <submittedName>
        <fullName evidence="3">Amidase</fullName>
    </submittedName>
</protein>
<dbReference type="InterPro" id="IPR023631">
    <property type="entry name" value="Amidase_dom"/>
</dbReference>
<evidence type="ECO:0000313" key="3">
    <source>
        <dbReference type="EMBL" id="ADI00120.1"/>
    </source>
</evidence>
<dbReference type="STRING" id="439292.Bsel_2620"/>
<evidence type="ECO:0000256" key="1">
    <source>
        <dbReference type="SAM" id="MobiDB-lite"/>
    </source>
</evidence>
<proteinExistence type="predicted"/>
<name>D6XXS7_BACIE</name>
<dbReference type="eggNOG" id="COG0154">
    <property type="taxonomic scope" value="Bacteria"/>
</dbReference>
<feature type="region of interest" description="Disordered" evidence="1">
    <location>
        <begin position="1"/>
        <end position="25"/>
    </location>
</feature>
<evidence type="ECO:0000259" key="2">
    <source>
        <dbReference type="Pfam" id="PF01425"/>
    </source>
</evidence>
<dbReference type="SUPFAM" id="SSF75304">
    <property type="entry name" value="Amidase signature (AS) enzymes"/>
    <property type="match status" value="1"/>
</dbReference>
<feature type="compositionally biased region" description="Basic and acidic residues" evidence="1">
    <location>
        <begin position="12"/>
        <end position="22"/>
    </location>
</feature>
<dbReference type="PANTHER" id="PTHR42678">
    <property type="entry name" value="AMIDASE"/>
    <property type="match status" value="1"/>
</dbReference>